<dbReference type="InterPro" id="IPR051200">
    <property type="entry name" value="Host-pathogen_enzymatic-act"/>
</dbReference>
<dbReference type="InterPro" id="IPR015943">
    <property type="entry name" value="WD40/YVTN_repeat-like_dom_sf"/>
</dbReference>
<dbReference type="NCBIfam" id="TIGR01965">
    <property type="entry name" value="VCBS_repeat"/>
    <property type="match status" value="1"/>
</dbReference>
<evidence type="ECO:0000313" key="2">
    <source>
        <dbReference type="Proteomes" id="UP000465785"/>
    </source>
</evidence>
<dbReference type="SUPFAM" id="SSF50969">
    <property type="entry name" value="YVTN repeat-like/Quinoprotein amine dehydrogenase"/>
    <property type="match status" value="1"/>
</dbReference>
<dbReference type="SUPFAM" id="SSF82171">
    <property type="entry name" value="DPP6 N-terminal domain-like"/>
    <property type="match status" value="2"/>
</dbReference>
<dbReference type="PANTHER" id="PTHR47197:SF3">
    <property type="entry name" value="DIHYDRO-HEME D1 DEHYDROGENASE"/>
    <property type="match status" value="1"/>
</dbReference>
<evidence type="ECO:0000313" key="1">
    <source>
        <dbReference type="EMBL" id="BBY91503.1"/>
    </source>
</evidence>
<sequence length="1012" mass="103137">MAAAAVVNLPPIVEEEPDFGTPNPTTGAVAGQIVAKDPEGKKLSYTLASGPSAGKLVFDKKTGAFTYTPTASQRVAAGLTPGADYAQFTVKVSDGTTANIQTVTFNVAVNPAELEDAGTIAVGGPGEAITVTKTRVFVTNASAKTVTVIDSLNRTVVATISFDEAPVSVAVTPDGKRLYVVDDTTNLIHVVDATTGTKLTAIDFGENRYPDSLYMSPDGKTLLAAGGLYDPKTNTTTSVITKVATATGKIAGTVKLVGASPDDFYSVAFTPDSKKVYVVVDLLPANPGDPVSSAVYTFATTATSAKLLTTGTFIIDVAVNPAGTLLYVNDVGADENGFGSLRVFDIKSNKLVTEIPTEPERLSGLTFSKDGTLLYTLNTVTNQVGAFDVAAGLVPVSIIDTGTTNNEFYPNVAISPDGRALYYNTDNGLQVVSLLPATAASTPGAPVGNVIKGAFGTRYQVMADVDPVTLQPNGNTRVSILDKDGRVITTTQDIVGIPSSSVPVVRPDGSLLVATYDAGTNTTTITAVSTSGVTTPAGSLTGKAVRQIFIASNGAAYLQTDVNGDGLAYKLVRISTENASQTYDIDGSTSGLPVKLAPDGSAYVVYKDGGDQVSVLAIDPNGDSITVPVGTGSPEGSLAPVVISSDGKAYVTVSTLDAQGFTETKILTFTGTASTERTVAGQQVGSAVVGAKGAVYLVTGAQGTASVTKLTSTTLRTSVFNAAAVGQPGVASDGTAYVLLNTGPGQHGLGIVNPAGKTKIVPINGQFAQAIDNPGGLALTVGYDKKAYVAYVDSTGRYHVAIVGGSGTASIKDMPVGTTTKHSVYFTIRGVAAQMVQTVDPVTGAITGTSAYILPSGKRTEEVPGDLVAGAIDFKNNGYIVSSAENANGDLEVTVLAFTSAGKTLAKIAAPGGIVLAVDNLAGPFGARPVVLSPKDGTAYVTLSTGQDNLPGSAEVWAINPKGGATKVLDVDTALVTAVTVEPDGTAYVTVSELVGGQYVSTVRVLNSTTAV</sequence>
<organism evidence="1 2">
    <name type="scientific">Mycobacterium gallinarum</name>
    <dbReference type="NCBI Taxonomy" id="39689"/>
    <lineage>
        <taxon>Bacteria</taxon>
        <taxon>Bacillati</taxon>
        <taxon>Actinomycetota</taxon>
        <taxon>Actinomycetes</taxon>
        <taxon>Mycobacteriales</taxon>
        <taxon>Mycobacteriaceae</taxon>
        <taxon>Mycobacterium</taxon>
    </lineage>
</organism>
<dbReference type="InterPro" id="IPR011044">
    <property type="entry name" value="Quino_amine_DH_bsu"/>
</dbReference>
<accession>A0A9W4B7N4</accession>
<evidence type="ECO:0008006" key="3">
    <source>
        <dbReference type="Google" id="ProtNLM"/>
    </source>
</evidence>
<dbReference type="AlphaFoldDB" id="A0A9W4B7N4"/>
<dbReference type="Proteomes" id="UP000465785">
    <property type="component" value="Chromosome"/>
</dbReference>
<protein>
    <recommendedName>
        <fullName evidence="3">Cadherin domain-containing protein</fullName>
    </recommendedName>
</protein>
<name>A0A9W4B7N4_9MYCO</name>
<dbReference type="EMBL" id="AP022601">
    <property type="protein sequence ID" value="BBY91503.1"/>
    <property type="molecule type" value="Genomic_DNA"/>
</dbReference>
<reference evidence="1 2" key="1">
    <citation type="journal article" date="2019" name="Emerg. Microbes Infect.">
        <title>Comprehensive subspecies identification of 175 nontuberculous mycobacteria species based on 7547 genomic profiles.</title>
        <authorList>
            <person name="Matsumoto Y."/>
            <person name="Kinjo T."/>
            <person name="Motooka D."/>
            <person name="Nabeya D."/>
            <person name="Jung N."/>
            <person name="Uechi K."/>
            <person name="Horii T."/>
            <person name="Iida T."/>
            <person name="Fujita J."/>
            <person name="Nakamura S."/>
        </authorList>
    </citation>
    <scope>NUCLEOTIDE SEQUENCE [LARGE SCALE GENOMIC DNA]</scope>
    <source>
        <strain evidence="1 2">JCM 6399</strain>
    </source>
</reference>
<dbReference type="KEGG" id="mgau:MGALJ_11720"/>
<dbReference type="Gene3D" id="2.130.10.10">
    <property type="entry name" value="YVTN repeat-like/Quinoprotein amine dehydrogenase"/>
    <property type="match status" value="2"/>
</dbReference>
<keyword evidence="2" id="KW-1185">Reference proteome</keyword>
<gene>
    <name evidence="1" type="ORF">MGALJ_11720</name>
</gene>
<proteinExistence type="predicted"/>
<dbReference type="PANTHER" id="PTHR47197">
    <property type="entry name" value="PROTEIN NIRF"/>
    <property type="match status" value="1"/>
</dbReference>
<dbReference type="InterPro" id="IPR010221">
    <property type="entry name" value="VCBS_dom"/>
</dbReference>